<dbReference type="EMBL" id="JAEACQ010000252">
    <property type="protein sequence ID" value="MBL7630552.1"/>
    <property type="molecule type" value="Genomic_DNA"/>
</dbReference>
<dbReference type="Gene3D" id="1.10.10.10">
    <property type="entry name" value="Winged helix-like DNA-binding domain superfamily/Winged helix DNA-binding domain"/>
    <property type="match status" value="1"/>
</dbReference>
<dbReference type="SUPFAM" id="SSF46785">
    <property type="entry name" value="Winged helix' DNA-binding domain"/>
    <property type="match status" value="1"/>
</dbReference>
<dbReference type="RefSeq" id="WP_203003600.1">
    <property type="nucleotide sequence ID" value="NZ_JADWYU010000248.1"/>
</dbReference>
<feature type="domain" description="HTH hxlR-type" evidence="4">
    <location>
        <begin position="35"/>
        <end position="133"/>
    </location>
</feature>
<proteinExistence type="predicted"/>
<sequence length="154" mass="16317">MANSTAPEAEAGTGAARDEDSAFDALAFDVFAQGCPSRSILEHVTGRWGALVLGGLAEGPMRFNGLRRRVSGVSEKMLAQALHALERDGFVSRDVQSTIPPRVEYALTDLGRETAAVLRTLVNLIESRAVEVLAAQERYDAARGAAARPEPGPG</sequence>
<dbReference type="Proteomes" id="UP000604475">
    <property type="component" value="Unassembled WGS sequence"/>
</dbReference>
<evidence type="ECO:0000256" key="1">
    <source>
        <dbReference type="ARBA" id="ARBA00023015"/>
    </source>
</evidence>
<dbReference type="PANTHER" id="PTHR33204:SF37">
    <property type="entry name" value="HTH-TYPE TRANSCRIPTIONAL REGULATOR YODB"/>
    <property type="match status" value="1"/>
</dbReference>
<dbReference type="InterPro" id="IPR002577">
    <property type="entry name" value="HTH_HxlR"/>
</dbReference>
<keyword evidence="2" id="KW-0238">DNA-binding</keyword>
<reference evidence="5" key="1">
    <citation type="submission" date="2020-12" db="EMBL/GenBank/DDBJ databases">
        <title>Genomic characterization of non-nitrogen-fixing Frankia strains.</title>
        <authorList>
            <person name="Carlos-Shanley C."/>
            <person name="Guerra T."/>
            <person name="Hahn D."/>
        </authorList>
    </citation>
    <scope>NUCLEOTIDE SEQUENCE</scope>
    <source>
        <strain evidence="5">CN6</strain>
    </source>
</reference>
<dbReference type="AlphaFoldDB" id="A0A937RI23"/>
<dbReference type="PROSITE" id="PS51118">
    <property type="entry name" value="HTH_HXLR"/>
    <property type="match status" value="1"/>
</dbReference>
<accession>A0A937RI23</accession>
<protein>
    <submittedName>
        <fullName evidence="5">Helix-turn-helix transcriptional regulator</fullName>
    </submittedName>
</protein>
<evidence type="ECO:0000313" key="6">
    <source>
        <dbReference type="Proteomes" id="UP000604475"/>
    </source>
</evidence>
<dbReference type="PANTHER" id="PTHR33204">
    <property type="entry name" value="TRANSCRIPTIONAL REGULATOR, MARR FAMILY"/>
    <property type="match status" value="1"/>
</dbReference>
<dbReference type="InterPro" id="IPR036390">
    <property type="entry name" value="WH_DNA-bd_sf"/>
</dbReference>
<organism evidence="5 6">
    <name type="scientific">Frankia nepalensis</name>
    <dbReference type="NCBI Taxonomy" id="1836974"/>
    <lineage>
        <taxon>Bacteria</taxon>
        <taxon>Bacillati</taxon>
        <taxon>Actinomycetota</taxon>
        <taxon>Actinomycetes</taxon>
        <taxon>Frankiales</taxon>
        <taxon>Frankiaceae</taxon>
        <taxon>Frankia</taxon>
    </lineage>
</organism>
<keyword evidence="1" id="KW-0805">Transcription regulation</keyword>
<evidence type="ECO:0000259" key="4">
    <source>
        <dbReference type="PROSITE" id="PS51118"/>
    </source>
</evidence>
<dbReference type="Pfam" id="PF01638">
    <property type="entry name" value="HxlR"/>
    <property type="match status" value="1"/>
</dbReference>
<gene>
    <name evidence="5" type="ORF">I7412_26005</name>
</gene>
<name>A0A937RI23_9ACTN</name>
<evidence type="ECO:0000256" key="3">
    <source>
        <dbReference type="ARBA" id="ARBA00023163"/>
    </source>
</evidence>
<keyword evidence="6" id="KW-1185">Reference proteome</keyword>
<dbReference type="GO" id="GO:0003677">
    <property type="term" value="F:DNA binding"/>
    <property type="evidence" value="ECO:0007669"/>
    <property type="project" value="UniProtKB-KW"/>
</dbReference>
<dbReference type="InterPro" id="IPR036388">
    <property type="entry name" value="WH-like_DNA-bd_sf"/>
</dbReference>
<keyword evidence="3" id="KW-0804">Transcription</keyword>
<comment type="caution">
    <text evidence="5">The sequence shown here is derived from an EMBL/GenBank/DDBJ whole genome shotgun (WGS) entry which is preliminary data.</text>
</comment>
<evidence type="ECO:0000256" key="2">
    <source>
        <dbReference type="ARBA" id="ARBA00023125"/>
    </source>
</evidence>
<evidence type="ECO:0000313" key="5">
    <source>
        <dbReference type="EMBL" id="MBL7630552.1"/>
    </source>
</evidence>